<organism evidence="2 3">
    <name type="scientific">Streptomyces venetus</name>
    <dbReference type="NCBI Taxonomy" id="1701086"/>
    <lineage>
        <taxon>Bacteria</taxon>
        <taxon>Bacillati</taxon>
        <taxon>Actinomycetota</taxon>
        <taxon>Actinomycetes</taxon>
        <taxon>Kitasatosporales</taxon>
        <taxon>Streptomycetaceae</taxon>
        <taxon>Streptomyces</taxon>
    </lineage>
</organism>
<protein>
    <submittedName>
        <fullName evidence="2">Class I SAM-dependent methyltransferase</fullName>
    </submittedName>
</protein>
<dbReference type="InterPro" id="IPR041698">
    <property type="entry name" value="Methyltransf_25"/>
</dbReference>
<keyword evidence="3" id="KW-1185">Reference proteome</keyword>
<comment type="caution">
    <text evidence="2">The sequence shown here is derived from an EMBL/GenBank/DDBJ whole genome shotgun (WGS) entry which is preliminary data.</text>
</comment>
<feature type="domain" description="Methyltransferase" evidence="1">
    <location>
        <begin position="54"/>
        <end position="147"/>
    </location>
</feature>
<evidence type="ECO:0000313" key="3">
    <source>
        <dbReference type="Proteomes" id="UP001501115"/>
    </source>
</evidence>
<proteinExistence type="predicted"/>
<dbReference type="GO" id="GO:0008168">
    <property type="term" value="F:methyltransferase activity"/>
    <property type="evidence" value="ECO:0007669"/>
    <property type="project" value="UniProtKB-KW"/>
</dbReference>
<keyword evidence="2" id="KW-0489">Methyltransferase</keyword>
<sequence length="241" mass="25532">MSVTNRYREAWEGFWRAAPAEPGAVFWDAEPALTAGPHLALFEPQLADPALPLVDLGCGNGTQTRFLAGRFPRVVGADLSAAALDHARRADPAGQAVYRQLDAAEKSEAQALHAELGDSNVYMRGVLHQCESEDRQSLVDGIATLVGERGRAFLVELSGAAKPVLTGLASGPDGPPPKLAPVFRHGIAPADVSDDAVPEFLRSAGLAVLASGELPLATTEYRPDGVRVELPSRWLLAGREV</sequence>
<dbReference type="Pfam" id="PF13649">
    <property type="entry name" value="Methyltransf_25"/>
    <property type="match status" value="1"/>
</dbReference>
<dbReference type="EMBL" id="BAABET010000006">
    <property type="protein sequence ID" value="GAA4319814.1"/>
    <property type="molecule type" value="Genomic_DNA"/>
</dbReference>
<dbReference type="InterPro" id="IPR029063">
    <property type="entry name" value="SAM-dependent_MTases_sf"/>
</dbReference>
<accession>A0ABP8G977</accession>
<dbReference type="CDD" id="cd02440">
    <property type="entry name" value="AdoMet_MTases"/>
    <property type="match status" value="1"/>
</dbReference>
<dbReference type="RefSeq" id="WP_345663276.1">
    <property type="nucleotide sequence ID" value="NZ_BAABET010000006.1"/>
</dbReference>
<evidence type="ECO:0000313" key="2">
    <source>
        <dbReference type="EMBL" id="GAA4319814.1"/>
    </source>
</evidence>
<evidence type="ECO:0000259" key="1">
    <source>
        <dbReference type="Pfam" id="PF13649"/>
    </source>
</evidence>
<name>A0ABP8G977_9ACTN</name>
<reference evidence="3" key="1">
    <citation type="journal article" date="2019" name="Int. J. Syst. Evol. Microbiol.">
        <title>The Global Catalogue of Microorganisms (GCM) 10K type strain sequencing project: providing services to taxonomists for standard genome sequencing and annotation.</title>
        <authorList>
            <consortium name="The Broad Institute Genomics Platform"/>
            <consortium name="The Broad Institute Genome Sequencing Center for Infectious Disease"/>
            <person name="Wu L."/>
            <person name="Ma J."/>
        </authorList>
    </citation>
    <scope>NUCLEOTIDE SEQUENCE [LARGE SCALE GENOMIC DNA]</scope>
    <source>
        <strain evidence="3">JCM 31290</strain>
    </source>
</reference>
<dbReference type="Gene3D" id="3.40.50.150">
    <property type="entry name" value="Vaccinia Virus protein VP39"/>
    <property type="match status" value="1"/>
</dbReference>
<dbReference type="SUPFAM" id="SSF53335">
    <property type="entry name" value="S-adenosyl-L-methionine-dependent methyltransferases"/>
    <property type="match status" value="1"/>
</dbReference>
<dbReference type="Proteomes" id="UP001501115">
    <property type="component" value="Unassembled WGS sequence"/>
</dbReference>
<gene>
    <name evidence="2" type="ORF">GCM10023086_43870</name>
</gene>
<keyword evidence="2" id="KW-0808">Transferase</keyword>
<dbReference type="GO" id="GO:0032259">
    <property type="term" value="P:methylation"/>
    <property type="evidence" value="ECO:0007669"/>
    <property type="project" value="UniProtKB-KW"/>
</dbReference>